<dbReference type="InterPro" id="IPR052349">
    <property type="entry name" value="Metallo-hydrolase_Enzymes"/>
</dbReference>
<feature type="transmembrane region" description="Helical" evidence="7">
    <location>
        <begin position="448"/>
        <end position="467"/>
    </location>
</feature>
<organism evidence="9 10">
    <name type="scientific">Hyphodiscus hymeniophilus</name>
    <dbReference type="NCBI Taxonomy" id="353542"/>
    <lineage>
        <taxon>Eukaryota</taxon>
        <taxon>Fungi</taxon>
        <taxon>Dikarya</taxon>
        <taxon>Ascomycota</taxon>
        <taxon>Pezizomycotina</taxon>
        <taxon>Leotiomycetes</taxon>
        <taxon>Helotiales</taxon>
        <taxon>Hyphodiscaceae</taxon>
        <taxon>Hyphodiscus</taxon>
    </lineage>
</organism>
<dbReference type="SUPFAM" id="SSF51556">
    <property type="entry name" value="Metallo-dependent hydrolases"/>
    <property type="match status" value="1"/>
</dbReference>
<feature type="transmembrane region" description="Helical" evidence="7">
    <location>
        <begin position="612"/>
        <end position="632"/>
    </location>
</feature>
<evidence type="ECO:0000256" key="7">
    <source>
        <dbReference type="SAM" id="Phobius"/>
    </source>
</evidence>
<dbReference type="Gene3D" id="3.20.20.140">
    <property type="entry name" value="Metal-dependent hydrolases"/>
    <property type="match status" value="1"/>
</dbReference>
<dbReference type="PROSITE" id="PS50922">
    <property type="entry name" value="TLC"/>
    <property type="match status" value="1"/>
</dbReference>
<feature type="region of interest" description="Disordered" evidence="6">
    <location>
        <begin position="727"/>
        <end position="746"/>
    </location>
</feature>
<feature type="compositionally biased region" description="Basic and acidic residues" evidence="6">
    <location>
        <begin position="727"/>
        <end position="738"/>
    </location>
</feature>
<feature type="transmembrane region" description="Helical" evidence="7">
    <location>
        <begin position="577"/>
        <end position="600"/>
    </location>
</feature>
<dbReference type="InterPro" id="IPR032466">
    <property type="entry name" value="Metal_Hydrolase"/>
</dbReference>
<dbReference type="Proteomes" id="UP000785200">
    <property type="component" value="Unassembled WGS sequence"/>
</dbReference>
<proteinExistence type="predicted"/>
<dbReference type="EMBL" id="VNKQ01000011">
    <property type="protein sequence ID" value="KAG0647800.1"/>
    <property type="molecule type" value="Genomic_DNA"/>
</dbReference>
<accession>A0A9P6VHH1</accession>
<dbReference type="Pfam" id="PF03798">
    <property type="entry name" value="TRAM_LAG1_CLN8"/>
    <property type="match status" value="1"/>
</dbReference>
<feature type="domain" description="TLC" evidence="8">
    <location>
        <begin position="481"/>
        <end position="726"/>
    </location>
</feature>
<evidence type="ECO:0000313" key="9">
    <source>
        <dbReference type="EMBL" id="KAG0647800.1"/>
    </source>
</evidence>
<evidence type="ECO:0000256" key="1">
    <source>
        <dbReference type="ARBA" id="ARBA00004141"/>
    </source>
</evidence>
<evidence type="ECO:0000256" key="5">
    <source>
        <dbReference type="PROSITE-ProRule" id="PRU00205"/>
    </source>
</evidence>
<evidence type="ECO:0000256" key="3">
    <source>
        <dbReference type="ARBA" id="ARBA00022989"/>
    </source>
</evidence>
<dbReference type="OrthoDB" id="10266980at2759"/>
<keyword evidence="3 7" id="KW-1133">Transmembrane helix</keyword>
<dbReference type="PANTHER" id="PTHR32027:SF0">
    <property type="entry name" value="CYTOSINE DEAMINASE"/>
    <property type="match status" value="1"/>
</dbReference>
<comment type="caution">
    <text evidence="9">The sequence shown here is derived from an EMBL/GenBank/DDBJ whole genome shotgun (WGS) entry which is preliminary data.</text>
</comment>
<feature type="transmembrane region" description="Helical" evidence="7">
    <location>
        <begin position="553"/>
        <end position="571"/>
    </location>
</feature>
<feature type="transmembrane region" description="Helical" evidence="7">
    <location>
        <begin position="693"/>
        <end position="714"/>
    </location>
</feature>
<gene>
    <name evidence="9" type="ORF">D0Z07_5862</name>
</gene>
<dbReference type="InterPro" id="IPR006634">
    <property type="entry name" value="TLC-dom"/>
</dbReference>
<keyword evidence="10" id="KW-1185">Reference proteome</keyword>
<feature type="transmembrane region" description="Helical" evidence="7">
    <location>
        <begin position="528"/>
        <end position="546"/>
    </location>
</feature>
<protein>
    <submittedName>
        <fullName evidence="9">TLC domain-containing</fullName>
    </submittedName>
</protein>
<keyword evidence="2 5" id="KW-0812">Transmembrane</keyword>
<dbReference type="AlphaFoldDB" id="A0A9P6VHH1"/>
<evidence type="ECO:0000259" key="8">
    <source>
        <dbReference type="PROSITE" id="PS50922"/>
    </source>
</evidence>
<dbReference type="PANTHER" id="PTHR32027">
    <property type="entry name" value="CYTOSINE DEAMINASE"/>
    <property type="match status" value="1"/>
</dbReference>
<evidence type="ECO:0000256" key="6">
    <source>
        <dbReference type="SAM" id="MobiDB-lite"/>
    </source>
</evidence>
<evidence type="ECO:0000313" key="10">
    <source>
        <dbReference type="Proteomes" id="UP000785200"/>
    </source>
</evidence>
<sequence>MSSSSTKDQLFIDVHLAGKPRNSRWDLCCKDGDIESIFEHVPPHSAQETNSRFLAPSLCHPHIHLDKCFLLSHPKYAQLKIMDGNFAEALRLTSEAKSRFEHDDLMERGRALIEESIGYGVTHMRAFVEVDEGVGFKCLEAGLALKEEFRSRCYVQICVFAQDPIFSHTDGGEAMRNLLEEAAGRPGVEAIGSTPYVEKDGDPEVQIKNVEWTIHLAKKLRLHLDFHIDYNLDSTKRSMVSEAIRLLHLSNWPVDPDSSEFRTIVFGHCTRLTLFTTEEWSNLRDRIQDLPVSFVGLPTSDLYMMGRPEQDSGGGHRVRGTLQVPQMIQKHGLNAALGINNVGNAFTPHGSCDPLSLASFGVGLYHAGTEKDAEVLLQCVSSRAKFAIGATHSRAFDTDFAIGDPANFVVFGNKSASSASFRSRTSTQELPFADYVHFTTLPLHIHEVVGSFLGYTFIHLVLAPVISKRLFPVKYAKLSKERKINWDVHVVSLCQSVVINSLALWVMWTDEERKGMDWQQRVWGYTGGAGMIQGLATGYFIWDLVISLANAKLFGPGMLAHAVSALVVFSFGFRPFVNFYGCTFILYELSTPFLNFHWFFDKLDMTGSKAQLYNGILLLFMFFSCRLVWGTYQSVRVYQDVWAALHHQPAAASIHPDTLSNNTMAAHEAAAGKSAAPIHDGIMQFAGEEFVPLWLAFTYLGSNIVLNTLNFYWFGKMIETVRKRFQPPKETRRKEKAIATRSTGANGSVKIGIDETEVRRRKVVNDEHEVPPAT</sequence>
<feature type="transmembrane region" description="Helical" evidence="7">
    <location>
        <begin position="488"/>
        <end position="508"/>
    </location>
</feature>
<comment type="subcellular location">
    <subcellularLocation>
        <location evidence="1">Membrane</location>
        <topology evidence="1">Multi-pass membrane protein</topology>
    </subcellularLocation>
</comment>
<dbReference type="GO" id="GO:0016814">
    <property type="term" value="F:hydrolase activity, acting on carbon-nitrogen (but not peptide) bonds, in cyclic amidines"/>
    <property type="evidence" value="ECO:0007669"/>
    <property type="project" value="TreeGrafter"/>
</dbReference>
<dbReference type="GO" id="GO:0016020">
    <property type="term" value="C:membrane"/>
    <property type="evidence" value="ECO:0007669"/>
    <property type="project" value="UniProtKB-SubCell"/>
</dbReference>
<evidence type="ECO:0000256" key="2">
    <source>
        <dbReference type="ARBA" id="ARBA00022692"/>
    </source>
</evidence>
<dbReference type="SMART" id="SM00724">
    <property type="entry name" value="TLC"/>
    <property type="match status" value="1"/>
</dbReference>
<keyword evidence="4 5" id="KW-0472">Membrane</keyword>
<evidence type="ECO:0000256" key="4">
    <source>
        <dbReference type="ARBA" id="ARBA00023136"/>
    </source>
</evidence>
<name>A0A9P6VHH1_9HELO</name>
<reference evidence="9" key="1">
    <citation type="submission" date="2019-07" db="EMBL/GenBank/DDBJ databases">
        <title>Hyphodiscus hymeniophilus genome sequencing and assembly.</title>
        <authorList>
            <person name="Kramer G."/>
            <person name="Nodwell J."/>
        </authorList>
    </citation>
    <scope>NUCLEOTIDE SEQUENCE</scope>
    <source>
        <strain evidence="9">ATCC 34498</strain>
    </source>
</reference>